<organism evidence="1 2">
    <name type="scientific">Clostridium frigoris</name>
    <dbReference type="NCBI Taxonomy" id="205327"/>
    <lineage>
        <taxon>Bacteria</taxon>
        <taxon>Bacillati</taxon>
        <taxon>Bacillota</taxon>
        <taxon>Clostridia</taxon>
        <taxon>Eubacteriales</taxon>
        <taxon>Clostridiaceae</taxon>
        <taxon>Clostridium</taxon>
    </lineage>
</organism>
<keyword evidence="2" id="KW-1185">Reference proteome</keyword>
<reference evidence="1 2" key="1">
    <citation type="submission" date="2021-06" db="EMBL/GenBank/DDBJ databases">
        <title>Clostridia strains as spoilage organisms.</title>
        <authorList>
            <person name="Wambui J."/>
            <person name="Stephan R."/>
            <person name="Stevens M.J.A."/>
        </authorList>
    </citation>
    <scope>NUCLEOTIDE SEQUENCE [LARGE SCALE GENOMIC DNA]</scope>
    <source>
        <strain evidence="1 2">DSM 14204</strain>
    </source>
</reference>
<comment type="caution">
    <text evidence="1">The sequence shown here is derived from an EMBL/GenBank/DDBJ whole genome shotgun (WGS) entry which is preliminary data.</text>
</comment>
<proteinExistence type="predicted"/>
<dbReference type="EMBL" id="JAHLDV010000005">
    <property type="protein sequence ID" value="MBU3158878.1"/>
    <property type="molecule type" value="Genomic_DNA"/>
</dbReference>
<evidence type="ECO:0008006" key="3">
    <source>
        <dbReference type="Google" id="ProtNLM"/>
    </source>
</evidence>
<name>A0ABS6BSQ1_9CLOT</name>
<evidence type="ECO:0000313" key="2">
    <source>
        <dbReference type="Proteomes" id="UP000776252"/>
    </source>
</evidence>
<sequence length="150" mass="17311">MLIFLFSILLICFGVYYYIMNQKLSTQKTQLRISSRQNRDYKSKISNLHDSDAPIIIKYKPSLFRTGTTKDSCSLYLSPLENSQIVSTVVKDTIVEIQDCAEIFNVLWYEVALKSQTNINNKGWVKKNVLITLDDTVNNHEETIYEKSAT</sequence>
<evidence type="ECO:0000313" key="1">
    <source>
        <dbReference type="EMBL" id="MBU3158878.1"/>
    </source>
</evidence>
<dbReference type="RefSeq" id="WP_216146086.1">
    <property type="nucleotide sequence ID" value="NZ_JAHLDV010000005.1"/>
</dbReference>
<protein>
    <recommendedName>
        <fullName evidence="3">SH3 domain-containing protein</fullName>
    </recommendedName>
</protein>
<accession>A0ABS6BSQ1</accession>
<dbReference type="Proteomes" id="UP000776252">
    <property type="component" value="Unassembled WGS sequence"/>
</dbReference>
<gene>
    <name evidence="1" type="ORF">KPL37_03750</name>
</gene>